<evidence type="ECO:0000313" key="2">
    <source>
        <dbReference type="Proteomes" id="UP000028715"/>
    </source>
</evidence>
<dbReference type="Proteomes" id="UP000028715">
    <property type="component" value="Unassembled WGS sequence"/>
</dbReference>
<dbReference type="AlphaFoldDB" id="A0A085ZRH9"/>
<evidence type="ECO:0000313" key="1">
    <source>
        <dbReference type="EMBL" id="KFF07043.1"/>
    </source>
</evidence>
<dbReference type="EMBL" id="JPRL01000001">
    <property type="protein sequence ID" value="KFF07043.1"/>
    <property type="molecule type" value="Genomic_DNA"/>
</dbReference>
<evidence type="ECO:0008006" key="3">
    <source>
        <dbReference type="Google" id="ProtNLM"/>
    </source>
</evidence>
<dbReference type="Gene3D" id="2.60.40.1930">
    <property type="match status" value="1"/>
</dbReference>
<accession>A0A085ZRH9</accession>
<dbReference type="RefSeq" id="WP_035686203.1">
    <property type="nucleotide sequence ID" value="NZ_JPRL01000001.1"/>
</dbReference>
<reference evidence="1 2" key="1">
    <citation type="submission" date="2014-07" db="EMBL/GenBank/DDBJ databases">
        <title>Genome of Flavobacterium reichenbachii LMG 25512.</title>
        <authorList>
            <person name="Stropko S.J."/>
            <person name="Pipes S.E."/>
            <person name="Newman J.D."/>
        </authorList>
    </citation>
    <scope>NUCLEOTIDE SEQUENCE [LARGE SCALE GENOMIC DNA]</scope>
    <source>
        <strain evidence="1 2">LMG 25512</strain>
    </source>
</reference>
<comment type="caution">
    <text evidence="1">The sequence shown here is derived from an EMBL/GenBank/DDBJ whole genome shotgun (WGS) entry which is preliminary data.</text>
</comment>
<organism evidence="1 2">
    <name type="scientific">Flavobacterium reichenbachii</name>
    <dbReference type="NCBI Taxonomy" id="362418"/>
    <lineage>
        <taxon>Bacteria</taxon>
        <taxon>Pseudomonadati</taxon>
        <taxon>Bacteroidota</taxon>
        <taxon>Flavobacteriia</taxon>
        <taxon>Flavobacteriales</taxon>
        <taxon>Flavobacteriaceae</taxon>
        <taxon>Flavobacterium</taxon>
    </lineage>
</organism>
<dbReference type="OrthoDB" id="679547at2"/>
<dbReference type="eggNOG" id="COG2373">
    <property type="taxonomic scope" value="Bacteria"/>
</dbReference>
<sequence length="575" mass="65898">MDRLKHILVLTLLLSYQQIVFGQNNNSIAELNKIDQNLRESVFITTNANSYLTGETLLYNIFCTDKITKALSKHSKVVYFELINSEKKTVVSQKIFLENGAGNGDFFIPTTFETGTYKIVGYTNWMLNKNIEEYFSTDIFIINPYKEKLALTGDQKETASLEPIADENISFDFKNKTFNNRSKIDLKINTSSDDFLNGNYTVSVRKSDGFSAQKKKSVKEYQAENQNKDLNEITTLNFTLPELRGEIISGRISSTTAEIKNKKVALSLIGKDYDLKIAMTDQQGRFIFNLEKSNPNPNIVIQLLEENKEKYVIELDKPKKIDFSSLTYSNFQLNSESSKNITERLISSQVENAYYNIKKDSLVASGNFVPFYGSKSTEFRLDEFTRFQTVAETITEILNGVIYKKENNNYSIQIFDFDENYESPLPPLVAVDGLIIEDLKEFFSYNSKNIDKVNVVKGLYYYGAKTFNGLIFFSTKKGDYETSLKGDFILKPELIRPQARKEYFHPDYSNSKNDRIPDYRHQLLWIPNTPIISSSISFYTSDVSGKFEVTLEGFSFSGKPVYIKEIIEVQDTISN</sequence>
<protein>
    <recommendedName>
        <fullName evidence="3">TonB-dependent receptor</fullName>
    </recommendedName>
</protein>
<name>A0A085ZRH9_9FLAO</name>
<gene>
    <name evidence="1" type="ORF">IW19_16650</name>
</gene>
<dbReference type="STRING" id="362418.IW19_16650"/>
<proteinExistence type="predicted"/>
<keyword evidence="2" id="KW-1185">Reference proteome</keyword>